<keyword evidence="2" id="KW-1185">Reference proteome</keyword>
<dbReference type="PANTHER" id="PTHR48100:SF15">
    <property type="entry name" value="SEDOHEPTULOSE 1,7-BISPHOSPHATASE"/>
    <property type="match status" value="1"/>
</dbReference>
<dbReference type="CDD" id="cd07067">
    <property type="entry name" value="HP_PGM_like"/>
    <property type="match status" value="1"/>
</dbReference>
<reference evidence="1 2" key="1">
    <citation type="journal article" date="2024" name="J. Plant Pathol.">
        <title>Sequence and assembly of the genome of Seiridium unicorne, isolate CBS 538.82, causal agent of cypress canker disease.</title>
        <authorList>
            <person name="Scali E."/>
            <person name="Rocca G.D."/>
            <person name="Danti R."/>
            <person name="Garbelotto M."/>
            <person name="Barberini S."/>
            <person name="Baroncelli R."/>
            <person name="Emiliani G."/>
        </authorList>
    </citation>
    <scope>NUCLEOTIDE SEQUENCE [LARGE SCALE GENOMIC DNA]</scope>
    <source>
        <strain evidence="1 2">BM-138-508</strain>
    </source>
</reference>
<protein>
    <submittedName>
        <fullName evidence="1">Sedoheptulose 1,7-bisphosphatase</fullName>
    </submittedName>
</protein>
<accession>A0ABR2UZR4</accession>
<evidence type="ECO:0000313" key="2">
    <source>
        <dbReference type="Proteomes" id="UP001408356"/>
    </source>
</evidence>
<name>A0ABR2UZR4_9PEZI</name>
<gene>
    <name evidence="1" type="ORF">SUNI508_06877</name>
</gene>
<proteinExistence type="predicted"/>
<dbReference type="Proteomes" id="UP001408356">
    <property type="component" value="Unassembled WGS sequence"/>
</dbReference>
<organism evidence="1 2">
    <name type="scientific">Seiridium unicorne</name>
    <dbReference type="NCBI Taxonomy" id="138068"/>
    <lineage>
        <taxon>Eukaryota</taxon>
        <taxon>Fungi</taxon>
        <taxon>Dikarya</taxon>
        <taxon>Ascomycota</taxon>
        <taxon>Pezizomycotina</taxon>
        <taxon>Sordariomycetes</taxon>
        <taxon>Xylariomycetidae</taxon>
        <taxon>Amphisphaeriales</taxon>
        <taxon>Sporocadaceae</taxon>
        <taxon>Seiridium</taxon>
    </lineage>
</organism>
<dbReference type="Gene3D" id="3.40.50.1240">
    <property type="entry name" value="Phosphoglycerate mutase-like"/>
    <property type="match status" value="1"/>
</dbReference>
<dbReference type="SUPFAM" id="SSF53254">
    <property type="entry name" value="Phosphoglycerate mutase-like"/>
    <property type="match status" value="1"/>
</dbReference>
<dbReference type="Pfam" id="PF00300">
    <property type="entry name" value="His_Phos_1"/>
    <property type="match status" value="1"/>
</dbReference>
<dbReference type="InterPro" id="IPR013078">
    <property type="entry name" value="His_Pase_superF_clade-1"/>
</dbReference>
<dbReference type="PANTHER" id="PTHR48100">
    <property type="entry name" value="BROAD-SPECIFICITY PHOSPHATASE YOR283W-RELATED"/>
    <property type="match status" value="1"/>
</dbReference>
<dbReference type="InterPro" id="IPR029033">
    <property type="entry name" value="His_PPase_superfam"/>
</dbReference>
<sequence>MSDQNATTPRVFIARHGETEWTISGQCTGSTDIPLTENGVKQSRGTGEMLVGPGKLIDPSKLAHVFCSPLQRAVVTLDLLLGEEAKDKLKAENKLSLTEDIAEWDCGTYEGKTPAEIKASREERGLPKWNIWVEGCEGGELPDQVKERLDRLIGNIKKIQEPFMHGGDAPDVLVVAHGHILRAFTKRWLEYDIGFPLTMMMEPGAIGILSYAHHDITEPAVLIGMGFPSKG</sequence>
<dbReference type="InterPro" id="IPR050275">
    <property type="entry name" value="PGM_Phosphatase"/>
</dbReference>
<dbReference type="SMART" id="SM00855">
    <property type="entry name" value="PGAM"/>
    <property type="match status" value="1"/>
</dbReference>
<comment type="caution">
    <text evidence="1">The sequence shown here is derived from an EMBL/GenBank/DDBJ whole genome shotgun (WGS) entry which is preliminary data.</text>
</comment>
<evidence type="ECO:0000313" key="1">
    <source>
        <dbReference type="EMBL" id="KAK9419871.1"/>
    </source>
</evidence>
<dbReference type="EMBL" id="JARVKF010000279">
    <property type="protein sequence ID" value="KAK9419871.1"/>
    <property type="molecule type" value="Genomic_DNA"/>
</dbReference>